<evidence type="ECO:0008006" key="5">
    <source>
        <dbReference type="Google" id="ProtNLM"/>
    </source>
</evidence>
<protein>
    <recommendedName>
        <fullName evidence="5">Transposase</fullName>
    </recommendedName>
</protein>
<evidence type="ECO:0000313" key="2">
    <source>
        <dbReference type="EMBL" id="ERT44569.1"/>
    </source>
</evidence>
<sequence length="48" mass="5659">MMRKQSIEGRNQFAMLTIDDLVPKDHLVRKIDAAIQFDFIYPIVESTY</sequence>
<dbReference type="EMBL" id="AXOL01000109">
    <property type="protein sequence ID" value="ERT44446.1"/>
    <property type="molecule type" value="Genomic_DNA"/>
</dbReference>
<accession>A0AAV3KZL9</accession>
<evidence type="ECO:0000313" key="3">
    <source>
        <dbReference type="EMBL" id="ERT44785.1"/>
    </source>
</evidence>
<comment type="caution">
    <text evidence="3">The sequence shown here is derived from an EMBL/GenBank/DDBJ whole genome shotgun (WGS) entry which is preliminary data.</text>
</comment>
<reference evidence="3 4" key="1">
    <citation type="submission" date="2013-09" db="EMBL/GenBank/DDBJ databases">
        <title>The Genome Sequence of Enterococcus faecium 10/96A.</title>
        <authorList>
            <consortium name="The Broad Institute Genome Sequencing Platform"/>
            <consortium name="The Broad Institute Genome Sequencing Center for Infectious Disease"/>
            <person name="Earl A.M."/>
            <person name="Gilmore M.S."/>
            <person name="Lebreton F."/>
            <person name="Courvalin P."/>
            <person name="Walker B."/>
            <person name="Young S.K."/>
            <person name="Zeng Q."/>
            <person name="Gargeya S."/>
            <person name="Fitzgerald M."/>
            <person name="Haas B."/>
            <person name="Abouelleil A."/>
            <person name="Alvarado L."/>
            <person name="Arachchi H.M."/>
            <person name="Berlin A.M."/>
            <person name="Chapman S.B."/>
            <person name="Dewar J."/>
            <person name="Goldberg J."/>
            <person name="Griggs A."/>
            <person name="Gujja S."/>
            <person name="Hansen M."/>
            <person name="Howarth C."/>
            <person name="Imamovic A."/>
            <person name="Larimer J."/>
            <person name="McCowan C."/>
            <person name="Murphy C."/>
            <person name="Neiman D."/>
            <person name="Pearson M."/>
            <person name="Priest M."/>
            <person name="Roberts A."/>
            <person name="Saif S."/>
            <person name="Shea T."/>
            <person name="Sisk P."/>
            <person name="Sykes S."/>
            <person name="Wortman J."/>
            <person name="Nusbaum C."/>
            <person name="Birren B."/>
        </authorList>
    </citation>
    <scope>NUCLEOTIDE SEQUENCE [LARGE SCALE GENOMIC DNA]</scope>
    <source>
        <strain evidence="3 4">10/96A</strain>
    </source>
</reference>
<organism evidence="3 4">
    <name type="scientific">Enterococcus faecium 10/96A</name>
    <dbReference type="NCBI Taxonomy" id="1391465"/>
    <lineage>
        <taxon>Bacteria</taxon>
        <taxon>Bacillati</taxon>
        <taxon>Bacillota</taxon>
        <taxon>Bacilli</taxon>
        <taxon>Lactobacillales</taxon>
        <taxon>Enterococcaceae</taxon>
        <taxon>Enterococcus</taxon>
    </lineage>
</organism>
<dbReference type="EMBL" id="AXOL01000106">
    <property type="protein sequence ID" value="ERT44569.1"/>
    <property type="molecule type" value="Genomic_DNA"/>
</dbReference>
<dbReference type="Proteomes" id="UP000017126">
    <property type="component" value="Unassembled WGS sequence"/>
</dbReference>
<feature type="non-terminal residue" evidence="3">
    <location>
        <position position="48"/>
    </location>
</feature>
<evidence type="ECO:0000313" key="1">
    <source>
        <dbReference type="EMBL" id="ERT44446.1"/>
    </source>
</evidence>
<dbReference type="AlphaFoldDB" id="A0AAV3KZL9"/>
<gene>
    <name evidence="3" type="ORF">O991_03152</name>
    <name evidence="2" type="ORF">O991_03304</name>
    <name evidence="1" type="ORF">O991_03363</name>
</gene>
<proteinExistence type="predicted"/>
<dbReference type="EMBL" id="AXOL01000098">
    <property type="protein sequence ID" value="ERT44785.1"/>
    <property type="molecule type" value="Genomic_DNA"/>
</dbReference>
<name>A0AAV3KZL9_ENTFC</name>
<evidence type="ECO:0000313" key="4">
    <source>
        <dbReference type="Proteomes" id="UP000017126"/>
    </source>
</evidence>